<organism evidence="6 7">
    <name type="scientific">Grus japonensis</name>
    <name type="common">Japanese crane</name>
    <name type="synonym">Red-crowned crane</name>
    <dbReference type="NCBI Taxonomy" id="30415"/>
    <lineage>
        <taxon>Eukaryota</taxon>
        <taxon>Metazoa</taxon>
        <taxon>Chordata</taxon>
        <taxon>Craniata</taxon>
        <taxon>Vertebrata</taxon>
        <taxon>Euteleostomi</taxon>
        <taxon>Archelosauria</taxon>
        <taxon>Archosauria</taxon>
        <taxon>Dinosauria</taxon>
        <taxon>Saurischia</taxon>
        <taxon>Theropoda</taxon>
        <taxon>Coelurosauria</taxon>
        <taxon>Aves</taxon>
        <taxon>Neognathae</taxon>
        <taxon>Neoaves</taxon>
        <taxon>Gruiformes</taxon>
        <taxon>Gruidae</taxon>
        <taxon>Grus</taxon>
    </lineage>
</organism>
<evidence type="ECO:0000313" key="6">
    <source>
        <dbReference type="EMBL" id="GAB0194373.1"/>
    </source>
</evidence>
<accession>A0ABC9X9J3</accession>
<dbReference type="SMART" id="SM01393">
    <property type="entry name" value="Ribosomal_L32e"/>
    <property type="match status" value="1"/>
</dbReference>
<dbReference type="SUPFAM" id="SSF52042">
    <property type="entry name" value="Ribosomal protein L32e"/>
    <property type="match status" value="1"/>
</dbReference>
<keyword evidence="5" id="KW-0812">Transmembrane</keyword>
<comment type="caution">
    <text evidence="6">The sequence shown here is derived from an EMBL/GenBank/DDBJ whole genome shotgun (WGS) entry which is preliminary data.</text>
</comment>
<sequence length="590" mass="66735">MARAAAPSSRASWAPDSCHPPALQLPPEGGGSLRAPEIASGAEGDPQKLEAWIEERKQLRSQLESIADVEKWLMGKPSLSGQEERVWGRIKACRADRRAESKSAVIHSLGSSPPASCQPLQGGHPPLICSPYPLALITLHNLLRKQKLTMADVFKRAGMDRRKITRADFIRIIKATKVPISNKDLETVIIFLASSARGDFISKDDLVECQRQWLEMMEGQSRETRTGVQAQFHKTTCTAVSCVTSAGGKAQEVKPRAPAKPETQLTLLEVPPVTTEPERRYLGYDEMEETGKQFRDRRRWKKNKDSQLERKEKCRLVRSEGAAVDEHCLLSTADGDVGTLVDRYRRDCFVSYQKSLKLCREHNSGLTELMLQKALLHPGDKIIKEGEDIRQIRQPGGSYTSARDPAPSPASTSRSRTVSRKQAREAENRKFQRNKMQMKLAHVSILILVLFALGTMPALRPLVKPKIVKKRTKKFIRHQSDRYVKIKRNWRKPRGIDNRVRRRFKGQILMPNIGYGSNKKTKHMLPTGFRKFLVHNVKELEVLMMSNKSYCAEIAHNVSSKNRKIIVERAAQLAIKITNPNARLRSEENE</sequence>
<feature type="compositionally biased region" description="Low complexity" evidence="4">
    <location>
        <begin position="400"/>
        <end position="416"/>
    </location>
</feature>
<evidence type="ECO:0000256" key="2">
    <source>
        <dbReference type="ARBA" id="ARBA00022980"/>
    </source>
</evidence>
<dbReference type="InterPro" id="IPR042847">
    <property type="entry name" value="EFC12"/>
</dbReference>
<gene>
    <name evidence="6" type="ORF">GRJ2_001902600</name>
</gene>
<dbReference type="InterPro" id="IPR036351">
    <property type="entry name" value="Ribosomal_eL32_sf"/>
</dbReference>
<feature type="transmembrane region" description="Helical" evidence="5">
    <location>
        <begin position="440"/>
        <end position="463"/>
    </location>
</feature>
<evidence type="ECO:0000313" key="7">
    <source>
        <dbReference type="Proteomes" id="UP001623348"/>
    </source>
</evidence>
<keyword evidence="5" id="KW-0472">Membrane</keyword>
<reference evidence="6 7" key="1">
    <citation type="submission" date="2024-06" db="EMBL/GenBank/DDBJ databases">
        <title>The draft genome of Grus japonensis, version 3.</title>
        <authorList>
            <person name="Nabeshima K."/>
            <person name="Suzuki S."/>
            <person name="Onuma M."/>
        </authorList>
    </citation>
    <scope>NUCLEOTIDE SEQUENCE [LARGE SCALE GENOMIC DNA]</scope>
    <source>
        <strain evidence="6 7">451A</strain>
    </source>
</reference>
<dbReference type="PANTHER" id="PTHR47225">
    <property type="entry name" value="EF-HAND CALCIUM-BINDING DOMAIN-CONTAINING PROTEIN 12"/>
    <property type="match status" value="1"/>
</dbReference>
<proteinExistence type="inferred from homology"/>
<keyword evidence="3" id="KW-0687">Ribonucleoprotein</keyword>
<feature type="region of interest" description="Disordered" evidence="4">
    <location>
        <begin position="394"/>
        <end position="428"/>
    </location>
</feature>
<evidence type="ECO:0000256" key="3">
    <source>
        <dbReference type="ARBA" id="ARBA00023274"/>
    </source>
</evidence>
<dbReference type="PROSITE" id="PS00580">
    <property type="entry name" value="RIBOSOMAL_L32E"/>
    <property type="match status" value="1"/>
</dbReference>
<dbReference type="AlphaFoldDB" id="A0ABC9X9J3"/>
<dbReference type="CDD" id="cd00513">
    <property type="entry name" value="Ribosomal_L32_L32e"/>
    <property type="match status" value="1"/>
</dbReference>
<evidence type="ECO:0000256" key="5">
    <source>
        <dbReference type="SAM" id="Phobius"/>
    </source>
</evidence>
<dbReference type="InterPro" id="IPR018263">
    <property type="entry name" value="Ribosomal_eL32_CS"/>
</dbReference>
<keyword evidence="5" id="KW-1133">Transmembrane helix</keyword>
<comment type="similarity">
    <text evidence="1">Belongs to the eukaryotic ribosomal protein eL32 family.</text>
</comment>
<dbReference type="GO" id="GO:1990904">
    <property type="term" value="C:ribonucleoprotein complex"/>
    <property type="evidence" value="ECO:0007669"/>
    <property type="project" value="UniProtKB-KW"/>
</dbReference>
<dbReference type="InterPro" id="IPR001515">
    <property type="entry name" value="Ribosomal_eL32"/>
</dbReference>
<dbReference type="GO" id="GO:0005840">
    <property type="term" value="C:ribosome"/>
    <property type="evidence" value="ECO:0007669"/>
    <property type="project" value="UniProtKB-KW"/>
</dbReference>
<dbReference type="PANTHER" id="PTHR47225:SF1">
    <property type="entry name" value="EF-HAND CALCIUM-BINDING DOMAIN-CONTAINING PROTEIN 12"/>
    <property type="match status" value="1"/>
</dbReference>
<dbReference type="EMBL" id="BAAFJT010000011">
    <property type="protein sequence ID" value="GAB0194373.1"/>
    <property type="molecule type" value="Genomic_DNA"/>
</dbReference>
<name>A0ABC9X9J3_GRUJA</name>
<feature type="compositionally biased region" description="Low complexity" evidence="4">
    <location>
        <begin position="1"/>
        <end position="15"/>
    </location>
</feature>
<evidence type="ECO:0000256" key="4">
    <source>
        <dbReference type="SAM" id="MobiDB-lite"/>
    </source>
</evidence>
<protein>
    <submittedName>
        <fullName evidence="6">EF-hand calcium-binding domain-containing protein 12</fullName>
    </submittedName>
</protein>
<evidence type="ECO:0000256" key="1">
    <source>
        <dbReference type="ARBA" id="ARBA00008431"/>
    </source>
</evidence>
<dbReference type="Pfam" id="PF01655">
    <property type="entry name" value="Ribosomal_L32e"/>
    <property type="match status" value="1"/>
</dbReference>
<keyword evidence="2" id="KW-0689">Ribosomal protein</keyword>
<keyword evidence="7" id="KW-1185">Reference proteome</keyword>
<feature type="region of interest" description="Disordered" evidence="4">
    <location>
        <begin position="1"/>
        <end position="46"/>
    </location>
</feature>
<dbReference type="Proteomes" id="UP001623348">
    <property type="component" value="Unassembled WGS sequence"/>
</dbReference>